<keyword evidence="1" id="KW-0175">Coiled coil</keyword>
<dbReference type="PANTHER" id="PTHR24362">
    <property type="entry name" value="SERINE/THREONINE-PROTEIN KINASE NEK"/>
    <property type="match status" value="1"/>
</dbReference>
<dbReference type="EMBL" id="HBKQ01005454">
    <property type="protein sequence ID" value="CAE2208779.1"/>
    <property type="molecule type" value="Transcribed_RNA"/>
</dbReference>
<dbReference type="AlphaFoldDB" id="A0A7S4HTP8"/>
<feature type="signal peptide" evidence="2">
    <location>
        <begin position="1"/>
        <end position="22"/>
    </location>
</feature>
<feature type="coiled-coil region" evidence="1">
    <location>
        <begin position="104"/>
        <end position="159"/>
    </location>
</feature>
<dbReference type="SUPFAM" id="SSF56112">
    <property type="entry name" value="Protein kinase-like (PK-like)"/>
    <property type="match status" value="1"/>
</dbReference>
<dbReference type="PANTHER" id="PTHR24362:SF309">
    <property type="entry name" value="PROTEIN KINASE DOMAIN-CONTAINING PROTEIN"/>
    <property type="match status" value="1"/>
</dbReference>
<sequence length="538" mass="58435">MKVKNGAVAFILVSLSPLPSTAFIHPIVAVQAKIPPFYVSSLNSVHSSNGALEPRFQIKGNNGDYSAVTQEIAILRKALDDKEVAFSAATGALESNQNELLVKISDLVAALNEAQNVMSLAESKLSKTKKELADAQSRITDLESALDHKDAELVEIREELKQNSGGEVFVGSTSETEEFQIPDLNDWYLESDGAIMGIVSNHPGIEDGTTILTSPLENTSSVIEHGIITTSSGSKYRLGKPVAYQDSSELSGDIFCGDGKYILVGKPKNSAAGRSQIWSAVRSDSGNTLDEDAPLVVKVSSNRIAMEREWENYQRVKNGFTRGLIVSPIEFLNEAGSNTLLAQKCALVMERGVHGDVKEFLARMGGKGLKGPALHHAARAAAKCIQIMHTSQLVWTDLKIENFVVVKFGEGSILIKAIDLESAIERGGTPVDFSPESCPPEFAAAFLAGEGQGFVLDYSYDIWSLGTFLYEVSTGHGPFEGLTPSEITHRLPNFELDIDDFNIDEPDLIDLITQCLHLNPEKRPSITQVLDHPFFSLN</sequence>
<accession>A0A7S4HTP8</accession>
<dbReference type="Pfam" id="PF00069">
    <property type="entry name" value="Pkinase"/>
    <property type="match status" value="1"/>
</dbReference>
<gene>
    <name evidence="4" type="ORF">OAUR00152_LOCUS3740</name>
</gene>
<dbReference type="PROSITE" id="PS50011">
    <property type="entry name" value="PROTEIN_KINASE_DOM"/>
    <property type="match status" value="1"/>
</dbReference>
<dbReference type="InterPro" id="IPR011009">
    <property type="entry name" value="Kinase-like_dom_sf"/>
</dbReference>
<evidence type="ECO:0000313" key="4">
    <source>
        <dbReference type="EMBL" id="CAE2208779.1"/>
    </source>
</evidence>
<feature type="chain" id="PRO_5031152451" description="Protein kinase domain-containing protein" evidence="2">
    <location>
        <begin position="23"/>
        <end position="538"/>
    </location>
</feature>
<dbReference type="InterPro" id="IPR000719">
    <property type="entry name" value="Prot_kinase_dom"/>
</dbReference>
<protein>
    <recommendedName>
        <fullName evidence="3">Protein kinase domain-containing protein</fullName>
    </recommendedName>
</protein>
<reference evidence="4" key="1">
    <citation type="submission" date="2021-01" db="EMBL/GenBank/DDBJ databases">
        <authorList>
            <person name="Corre E."/>
            <person name="Pelletier E."/>
            <person name="Niang G."/>
            <person name="Scheremetjew M."/>
            <person name="Finn R."/>
            <person name="Kale V."/>
            <person name="Holt S."/>
            <person name="Cochrane G."/>
            <person name="Meng A."/>
            <person name="Brown T."/>
            <person name="Cohen L."/>
        </authorList>
    </citation>
    <scope>NUCLEOTIDE SEQUENCE</scope>
    <source>
        <strain evidence="4">Isolate 1302-5</strain>
    </source>
</reference>
<evidence type="ECO:0000259" key="3">
    <source>
        <dbReference type="PROSITE" id="PS50011"/>
    </source>
</evidence>
<dbReference type="SMART" id="SM00220">
    <property type="entry name" value="S_TKc"/>
    <property type="match status" value="1"/>
</dbReference>
<organism evidence="4">
    <name type="scientific">Odontella aurita</name>
    <dbReference type="NCBI Taxonomy" id="265563"/>
    <lineage>
        <taxon>Eukaryota</taxon>
        <taxon>Sar</taxon>
        <taxon>Stramenopiles</taxon>
        <taxon>Ochrophyta</taxon>
        <taxon>Bacillariophyta</taxon>
        <taxon>Mediophyceae</taxon>
        <taxon>Biddulphiophycidae</taxon>
        <taxon>Eupodiscales</taxon>
        <taxon>Odontellaceae</taxon>
        <taxon>Odontella</taxon>
    </lineage>
</organism>
<name>A0A7S4HTP8_9STRA</name>
<proteinExistence type="predicted"/>
<evidence type="ECO:0000256" key="1">
    <source>
        <dbReference type="SAM" id="Coils"/>
    </source>
</evidence>
<feature type="domain" description="Protein kinase" evidence="3">
    <location>
        <begin position="250"/>
        <end position="535"/>
    </location>
</feature>
<evidence type="ECO:0000256" key="2">
    <source>
        <dbReference type="SAM" id="SignalP"/>
    </source>
</evidence>
<dbReference type="GO" id="GO:0004672">
    <property type="term" value="F:protein kinase activity"/>
    <property type="evidence" value="ECO:0007669"/>
    <property type="project" value="InterPro"/>
</dbReference>
<dbReference type="Gene3D" id="1.10.510.10">
    <property type="entry name" value="Transferase(Phosphotransferase) domain 1"/>
    <property type="match status" value="1"/>
</dbReference>
<keyword evidence="2" id="KW-0732">Signal</keyword>
<dbReference type="GO" id="GO:0005524">
    <property type="term" value="F:ATP binding"/>
    <property type="evidence" value="ECO:0007669"/>
    <property type="project" value="InterPro"/>
</dbReference>